<dbReference type="Proteomes" id="UP000323594">
    <property type="component" value="Chromosome"/>
</dbReference>
<name>A0A0B7GYA5_TREPH</name>
<dbReference type="AlphaFoldDB" id="A0A0B7GYA5"/>
<feature type="transmembrane region" description="Helical" evidence="5">
    <location>
        <begin position="65"/>
        <end position="82"/>
    </location>
</feature>
<dbReference type="InterPro" id="IPR014472">
    <property type="entry name" value="CHOPT"/>
</dbReference>
<dbReference type="GeneID" id="57751722"/>
<feature type="transmembrane region" description="Helical" evidence="5">
    <location>
        <begin position="157"/>
        <end position="175"/>
    </location>
</feature>
<keyword evidence="5" id="KW-1133">Transmembrane helix</keyword>
<feature type="transmembrane region" description="Helical" evidence="5">
    <location>
        <begin position="195"/>
        <end position="215"/>
    </location>
</feature>
<comment type="subcellular location">
    <subcellularLocation>
        <location evidence="1">Membrane</location>
    </subcellularLocation>
</comment>
<sequence>MTKYSYSAEDVSLLTPPLHKFFVDPLVKVLPYWLPANFITFISNSFILLAFLIAYRGHLNKSYEFWWLIPIFCLLYLIGDYSDGEQARKTHTSSPLGEYFDHFLDSFVTGLLMGVVMISFQVSHPFILTVGFFSLYFGQVTAFWERLTRKKMHFSKFGASEGIVTIAFFSWITSFEHLRKLTFVPAFFNLKVVEVGIFFLLLTPLLTAILTLIRVKIVSFRLIGHIVLSFFVTVFVSVSFPKDILYLTWVITLYNVLFIASLLAATANQAKEALPEILIPLSFVLFFVFPEQTRMLQYAQCVYLAVRIALRSGVFFHAYKQYWYWINPPKPKEGSIPVASK</sequence>
<dbReference type="GO" id="GO:0008654">
    <property type="term" value="P:phospholipid biosynthetic process"/>
    <property type="evidence" value="ECO:0007669"/>
    <property type="project" value="InterPro"/>
</dbReference>
<proteinExistence type="inferred from homology"/>
<dbReference type="InterPro" id="IPR043130">
    <property type="entry name" value="CDP-OH_PTrfase_TM_dom"/>
</dbReference>
<reference evidence="6" key="1">
    <citation type="submission" date="2015-01" db="EMBL/GenBank/DDBJ databases">
        <authorList>
            <person name="Xiang T."/>
            <person name="Song Y."/>
            <person name="Huang L."/>
            <person name="Wang B."/>
            <person name="Wu P."/>
        </authorList>
    </citation>
    <scope>NUCLEOTIDE SEQUENCE [LARGE SCALE GENOMIC DNA]</scope>
    <source>
        <strain evidence="6">V1</strain>
    </source>
</reference>
<dbReference type="GO" id="GO:0016020">
    <property type="term" value="C:membrane"/>
    <property type="evidence" value="ECO:0007669"/>
    <property type="project" value="UniProtKB-SubCell"/>
</dbReference>
<dbReference type="PROSITE" id="PS00379">
    <property type="entry name" value="CDP_ALCOHOL_P_TRANSF"/>
    <property type="match status" value="1"/>
</dbReference>
<gene>
    <name evidence="7" type="ORF">FUT82_00135</name>
    <name evidence="6" type="ORF">TPHV1_230022</name>
</gene>
<feature type="transmembrane region" description="Helical" evidence="5">
    <location>
        <begin position="30"/>
        <end position="53"/>
    </location>
</feature>
<dbReference type="GO" id="GO:0016780">
    <property type="term" value="F:phosphotransferase activity, for other substituted phosphate groups"/>
    <property type="evidence" value="ECO:0007669"/>
    <property type="project" value="InterPro"/>
</dbReference>
<keyword evidence="2 4" id="KW-0808">Transferase</keyword>
<dbReference type="EMBL" id="CP042817">
    <property type="protein sequence ID" value="QEJ96570.1"/>
    <property type="molecule type" value="Genomic_DNA"/>
</dbReference>
<reference evidence="7 9" key="3">
    <citation type="submission" date="2019-08" db="EMBL/GenBank/DDBJ databases">
        <authorList>
            <person name="Kuhnert P."/>
        </authorList>
    </citation>
    <scope>NUCLEOTIDE SEQUENCE [LARGE SCALE GENOMIC DNA]</scope>
    <source>
        <strain evidence="7 9">B36.5</strain>
    </source>
</reference>
<protein>
    <submittedName>
        <fullName evidence="6">CDP-alcohol phosphatidyltransferase</fullName>
    </submittedName>
</protein>
<comment type="similarity">
    <text evidence="4">Belongs to the CDP-alcohol phosphatidyltransferase class-I family.</text>
</comment>
<evidence type="ECO:0000256" key="3">
    <source>
        <dbReference type="ARBA" id="ARBA00023136"/>
    </source>
</evidence>
<feature type="transmembrane region" description="Helical" evidence="5">
    <location>
        <begin position="246"/>
        <end position="266"/>
    </location>
</feature>
<evidence type="ECO:0000313" key="7">
    <source>
        <dbReference type="EMBL" id="QEJ96570.1"/>
    </source>
</evidence>
<feature type="transmembrane region" description="Helical" evidence="5">
    <location>
        <begin position="273"/>
        <end position="289"/>
    </location>
</feature>
<reference evidence="8" key="2">
    <citation type="submission" date="2015-01" db="EMBL/GenBank/DDBJ databases">
        <authorList>
            <person name="Manzoor Shahid"/>
            <person name="Zubair Saima"/>
        </authorList>
    </citation>
    <scope>NUCLEOTIDE SEQUENCE [LARGE SCALE GENOMIC DNA]</scope>
    <source>
        <strain evidence="8">V1</strain>
    </source>
</reference>
<evidence type="ECO:0000313" key="8">
    <source>
        <dbReference type="Proteomes" id="UP000042527"/>
    </source>
</evidence>
<evidence type="ECO:0000256" key="2">
    <source>
        <dbReference type="ARBA" id="ARBA00022679"/>
    </source>
</evidence>
<keyword evidence="3 5" id="KW-0472">Membrane</keyword>
<keyword evidence="8" id="KW-1185">Reference proteome</keyword>
<dbReference type="RefSeq" id="WP_024752827.1">
    <property type="nucleotide sequence ID" value="NZ_CDNC01000016.1"/>
</dbReference>
<keyword evidence="5" id="KW-0812">Transmembrane</keyword>
<dbReference type="PANTHER" id="PTHR10414:SF37">
    <property type="entry name" value="BB IN A BOXCAR, ISOFORM C"/>
    <property type="match status" value="1"/>
</dbReference>
<organism evidence="6 8">
    <name type="scientific">Treponema phagedenis</name>
    <dbReference type="NCBI Taxonomy" id="162"/>
    <lineage>
        <taxon>Bacteria</taxon>
        <taxon>Pseudomonadati</taxon>
        <taxon>Spirochaetota</taxon>
        <taxon>Spirochaetia</taxon>
        <taxon>Spirochaetales</taxon>
        <taxon>Treponemataceae</taxon>
        <taxon>Treponema</taxon>
    </lineage>
</organism>
<dbReference type="Proteomes" id="UP000042527">
    <property type="component" value="Unassembled WGS sequence"/>
</dbReference>
<dbReference type="Gene3D" id="1.20.120.1760">
    <property type="match status" value="1"/>
</dbReference>
<evidence type="ECO:0000256" key="4">
    <source>
        <dbReference type="RuleBase" id="RU003750"/>
    </source>
</evidence>
<evidence type="ECO:0000313" key="9">
    <source>
        <dbReference type="Proteomes" id="UP000323594"/>
    </source>
</evidence>
<dbReference type="EMBL" id="CDNC01000016">
    <property type="protein sequence ID" value="CEM61945.1"/>
    <property type="molecule type" value="Genomic_DNA"/>
</dbReference>
<evidence type="ECO:0000256" key="5">
    <source>
        <dbReference type="SAM" id="Phobius"/>
    </source>
</evidence>
<feature type="transmembrane region" description="Helical" evidence="5">
    <location>
        <begin position="126"/>
        <end position="145"/>
    </location>
</feature>
<dbReference type="OrthoDB" id="363028at2"/>
<accession>A0A0B7GYA5</accession>
<dbReference type="InterPro" id="IPR048254">
    <property type="entry name" value="CDP_ALCOHOL_P_TRANSF_CS"/>
</dbReference>
<evidence type="ECO:0000313" key="6">
    <source>
        <dbReference type="EMBL" id="CEM61945.1"/>
    </source>
</evidence>
<feature type="transmembrane region" description="Helical" evidence="5">
    <location>
        <begin position="222"/>
        <end position="240"/>
    </location>
</feature>
<dbReference type="PANTHER" id="PTHR10414">
    <property type="entry name" value="ETHANOLAMINEPHOSPHOTRANSFERASE"/>
    <property type="match status" value="1"/>
</dbReference>
<dbReference type="InterPro" id="IPR000462">
    <property type="entry name" value="CDP-OH_P_trans"/>
</dbReference>
<evidence type="ECO:0000256" key="1">
    <source>
        <dbReference type="ARBA" id="ARBA00004370"/>
    </source>
</evidence>
<dbReference type="Pfam" id="PF01066">
    <property type="entry name" value="CDP-OH_P_transf"/>
    <property type="match status" value="1"/>
</dbReference>